<feature type="compositionally biased region" description="Polar residues" evidence="1">
    <location>
        <begin position="30"/>
        <end position="46"/>
    </location>
</feature>
<proteinExistence type="predicted"/>
<evidence type="ECO:0000313" key="2">
    <source>
        <dbReference type="EMBL" id="LAB31465.1"/>
    </source>
</evidence>
<feature type="compositionally biased region" description="Basic and acidic residues" evidence="1">
    <location>
        <begin position="1"/>
        <end position="20"/>
    </location>
</feature>
<dbReference type="AlphaFoldDB" id="A0A2D4MDJ4"/>
<reference evidence="2" key="2">
    <citation type="submission" date="2017-11" db="EMBL/GenBank/DDBJ databases">
        <title>Coralsnake Venomics: Analyses of Venom Gland Transcriptomes and Proteomes of Six Brazilian Taxa.</title>
        <authorList>
            <person name="Aird S.D."/>
            <person name="Jorge da Silva N."/>
            <person name="Qiu L."/>
            <person name="Villar-Briones A."/>
            <person name="Aparecida-Saddi V."/>
            <person name="Campos-Telles M.P."/>
            <person name="Grau M."/>
            <person name="Mikheyev A.S."/>
        </authorList>
    </citation>
    <scope>NUCLEOTIDE SEQUENCE</scope>
    <source>
        <tissue evidence="2">Venom_gland</tissue>
    </source>
</reference>
<reference evidence="2" key="1">
    <citation type="submission" date="2017-07" db="EMBL/GenBank/DDBJ databases">
        <authorList>
            <person name="Mikheyev A."/>
            <person name="Grau M."/>
        </authorList>
    </citation>
    <scope>NUCLEOTIDE SEQUENCE</scope>
    <source>
        <tissue evidence="2">Venom_gland</tissue>
    </source>
</reference>
<organism evidence="2">
    <name type="scientific">Micrurus spixii</name>
    <name type="common">Amazon coral snake</name>
    <dbReference type="NCBI Taxonomy" id="129469"/>
    <lineage>
        <taxon>Eukaryota</taxon>
        <taxon>Metazoa</taxon>
        <taxon>Chordata</taxon>
        <taxon>Craniata</taxon>
        <taxon>Vertebrata</taxon>
        <taxon>Euteleostomi</taxon>
        <taxon>Lepidosauria</taxon>
        <taxon>Squamata</taxon>
        <taxon>Bifurcata</taxon>
        <taxon>Unidentata</taxon>
        <taxon>Episquamata</taxon>
        <taxon>Toxicofera</taxon>
        <taxon>Serpentes</taxon>
        <taxon>Colubroidea</taxon>
        <taxon>Elapidae</taxon>
        <taxon>Elapinae</taxon>
        <taxon>Micrurus</taxon>
    </lineage>
</organism>
<evidence type="ECO:0000256" key="1">
    <source>
        <dbReference type="SAM" id="MobiDB-lite"/>
    </source>
</evidence>
<dbReference type="EMBL" id="IACM01085441">
    <property type="protein sequence ID" value="LAB31465.1"/>
    <property type="molecule type" value="Transcribed_RNA"/>
</dbReference>
<protein>
    <submittedName>
        <fullName evidence="2">Uncharacterized protein</fullName>
    </submittedName>
</protein>
<accession>A0A2D4MDJ4</accession>
<sequence length="137" mass="15881">MNIERKEKEEGRKEYREGGRKGQKTGKNIIPNTVSHSQIKPNHTSPKTYSSFKSMLYFIRLTRPWTKRPMIPSHNARVIGRASVSHPCGLPLCSCVCAREEFRCTATHKPTFNVHTFYLGTLERRPRGERNHFQGRI</sequence>
<name>A0A2D4MDJ4_9SAUR</name>
<feature type="region of interest" description="Disordered" evidence="1">
    <location>
        <begin position="1"/>
        <end position="46"/>
    </location>
</feature>